<feature type="compositionally biased region" description="Polar residues" evidence="4">
    <location>
        <begin position="78"/>
        <end position="94"/>
    </location>
</feature>
<feature type="compositionally biased region" description="Polar residues" evidence="4">
    <location>
        <begin position="103"/>
        <end position="123"/>
    </location>
</feature>
<protein>
    <recommendedName>
        <fullName evidence="5">CHHC U11-48K-type domain-containing protein</fullName>
    </recommendedName>
</protein>
<feature type="region of interest" description="Disordered" evidence="4">
    <location>
        <begin position="72"/>
        <end position="127"/>
    </location>
</feature>
<comment type="caution">
    <text evidence="6">The sequence shown here is derived from an EMBL/GenBank/DDBJ whole genome shotgun (WGS) entry which is preliminary data.</text>
</comment>
<evidence type="ECO:0000259" key="5">
    <source>
        <dbReference type="PROSITE" id="PS51800"/>
    </source>
</evidence>
<dbReference type="InterPro" id="IPR036236">
    <property type="entry name" value="Znf_C2H2_sf"/>
</dbReference>
<dbReference type="PANTHER" id="PTHR21402:SF5">
    <property type="entry name" value="GAMETOCYTE SPECIFIC FACTOR 1"/>
    <property type="match status" value="1"/>
</dbReference>
<keyword evidence="7" id="KW-1185">Reference proteome</keyword>
<reference evidence="6 7" key="1">
    <citation type="submission" date="2024-08" db="EMBL/GenBank/DDBJ databases">
        <authorList>
            <person name="Cucini C."/>
            <person name="Frati F."/>
        </authorList>
    </citation>
    <scope>NUCLEOTIDE SEQUENCE [LARGE SCALE GENOMIC DNA]</scope>
</reference>
<dbReference type="PANTHER" id="PTHR21402">
    <property type="entry name" value="GAMETOCYTE SPECIFIC FACTOR 1-RELATED"/>
    <property type="match status" value="1"/>
</dbReference>
<dbReference type="InterPro" id="IPR051591">
    <property type="entry name" value="UPF0224_FAM112_RNA_Proc"/>
</dbReference>
<organism evidence="6 7">
    <name type="scientific">Orchesella dallaii</name>
    <dbReference type="NCBI Taxonomy" id="48710"/>
    <lineage>
        <taxon>Eukaryota</taxon>
        <taxon>Metazoa</taxon>
        <taxon>Ecdysozoa</taxon>
        <taxon>Arthropoda</taxon>
        <taxon>Hexapoda</taxon>
        <taxon>Collembola</taxon>
        <taxon>Entomobryomorpha</taxon>
        <taxon>Entomobryoidea</taxon>
        <taxon>Orchesellidae</taxon>
        <taxon>Orchesellinae</taxon>
        <taxon>Orchesella</taxon>
    </lineage>
</organism>
<accession>A0ABP1QTZ6</accession>
<feature type="domain" description="CHHC U11-48K-type" evidence="5">
    <location>
        <begin position="8"/>
        <end position="35"/>
    </location>
</feature>
<evidence type="ECO:0000256" key="2">
    <source>
        <dbReference type="ARBA" id="ARBA00022771"/>
    </source>
</evidence>
<evidence type="ECO:0000256" key="1">
    <source>
        <dbReference type="ARBA" id="ARBA00022723"/>
    </source>
</evidence>
<keyword evidence="3" id="KW-0862">Zinc</keyword>
<dbReference type="Proteomes" id="UP001642540">
    <property type="component" value="Unassembled WGS sequence"/>
</dbReference>
<dbReference type="InterPro" id="IPR022776">
    <property type="entry name" value="TRM13/UPF0224_CHHC_Znf_dom"/>
</dbReference>
<evidence type="ECO:0000256" key="4">
    <source>
        <dbReference type="SAM" id="MobiDB-lite"/>
    </source>
</evidence>
<dbReference type="SUPFAM" id="SSF57667">
    <property type="entry name" value="beta-beta-alpha zinc fingers"/>
    <property type="match status" value="1"/>
</dbReference>
<keyword evidence="1" id="KW-0479">Metal-binding</keyword>
<dbReference type="EMBL" id="CAXLJM020000046">
    <property type="protein sequence ID" value="CAL8111511.1"/>
    <property type="molecule type" value="Genomic_DNA"/>
</dbReference>
<name>A0ABP1QTZ6_9HEXA</name>
<sequence length="177" mass="20647">MASDGNGLYICPYDNSHRVQWLKLPNHLVKCRRNNPVLAKKMTICHYNYCHHVPKEELEEHLRNCKESVAFQKPYSPDPQSERPSLQPRQNVNANVAMDQRQECSSNHNDMNKNVQNPSSSVESEVDKPVDTLEEGRAHLRYTANRKLFEKLLPSDCEEARVQNQRNLDDLDEWYAE</sequence>
<dbReference type="Pfam" id="PF05253">
    <property type="entry name" value="zf-U11-48K"/>
    <property type="match status" value="1"/>
</dbReference>
<evidence type="ECO:0000313" key="6">
    <source>
        <dbReference type="EMBL" id="CAL8111511.1"/>
    </source>
</evidence>
<dbReference type="PROSITE" id="PS51800">
    <property type="entry name" value="ZF_CHHC_U11_48K"/>
    <property type="match status" value="2"/>
</dbReference>
<feature type="domain" description="CHHC U11-48K-type" evidence="5">
    <location>
        <begin position="42"/>
        <end position="69"/>
    </location>
</feature>
<gene>
    <name evidence="6" type="ORF">ODALV1_LOCUS15105</name>
</gene>
<evidence type="ECO:0000256" key="3">
    <source>
        <dbReference type="ARBA" id="ARBA00022833"/>
    </source>
</evidence>
<proteinExistence type="predicted"/>
<keyword evidence="2" id="KW-0863">Zinc-finger</keyword>
<evidence type="ECO:0000313" key="7">
    <source>
        <dbReference type="Proteomes" id="UP001642540"/>
    </source>
</evidence>